<feature type="transmembrane region" description="Helical" evidence="6">
    <location>
        <begin position="585"/>
        <end position="604"/>
    </location>
</feature>
<dbReference type="AlphaFoldDB" id="A0A430AZD7"/>
<keyword evidence="4 6" id="KW-1133">Transmembrane helix</keyword>
<comment type="caution">
    <text evidence="8">The sequence shown here is derived from an EMBL/GenBank/DDBJ whole genome shotgun (WGS) entry which is preliminary data.</text>
</comment>
<feature type="domain" description="ABC3 transporter permease C-terminal" evidence="7">
    <location>
        <begin position="58"/>
        <end position="176"/>
    </location>
</feature>
<reference evidence="8 9" key="1">
    <citation type="submission" date="2017-05" db="EMBL/GenBank/DDBJ databases">
        <title>Vagococcus spp. assemblies.</title>
        <authorList>
            <person name="Gulvik C.A."/>
        </authorList>
    </citation>
    <scope>NUCLEOTIDE SEQUENCE [LARGE SCALE GENOMIC DNA]</scope>
    <source>
        <strain evidence="8 9">LMG 24798</strain>
    </source>
</reference>
<dbReference type="GO" id="GO:0055085">
    <property type="term" value="P:transmembrane transport"/>
    <property type="evidence" value="ECO:0007669"/>
    <property type="project" value="UniProtKB-UniRule"/>
</dbReference>
<dbReference type="PANTHER" id="PTHR46795">
    <property type="entry name" value="ABC TRANSPORTER PERMEASE-RELATED-RELATED"/>
    <property type="match status" value="1"/>
</dbReference>
<evidence type="ECO:0000256" key="6">
    <source>
        <dbReference type="PIRNR" id="PIRNR018968"/>
    </source>
</evidence>
<feature type="transmembrane region" description="Helical" evidence="6">
    <location>
        <begin position="498"/>
        <end position="521"/>
    </location>
</feature>
<dbReference type="InterPro" id="IPR052536">
    <property type="entry name" value="ABC-4_Integral_Memb_Prot"/>
</dbReference>
<dbReference type="EMBL" id="NGKC01000003">
    <property type="protein sequence ID" value="RSU13430.1"/>
    <property type="molecule type" value="Genomic_DNA"/>
</dbReference>
<evidence type="ECO:0000256" key="2">
    <source>
        <dbReference type="ARBA" id="ARBA00022475"/>
    </source>
</evidence>
<protein>
    <submittedName>
        <fullName evidence="8">Peptide ABC transporter permease</fullName>
    </submittedName>
</protein>
<comment type="similarity">
    <text evidence="6">Belongs to the ABC-4 integral membrane protein family.</text>
</comment>
<feature type="transmembrane region" description="Helical" evidence="6">
    <location>
        <begin position="108"/>
        <end position="131"/>
    </location>
</feature>
<dbReference type="PIRSF" id="PIRSF018968">
    <property type="entry name" value="ABC_permease_BceB"/>
    <property type="match status" value="1"/>
</dbReference>
<feature type="transmembrane region" description="Helical" evidence="6">
    <location>
        <begin position="280"/>
        <end position="300"/>
    </location>
</feature>
<gene>
    <name evidence="8" type="ORF">CBF27_04435</name>
</gene>
<dbReference type="RefSeq" id="WP_126812778.1">
    <property type="nucleotide sequence ID" value="NZ_NGKC01000003.1"/>
</dbReference>
<sequence>MNFNQFVFRNTFRNKHLYLAYFLSTMFTVMTFFTFNVFAFHPSIAGNLQSSVQSGMNAAAGIVYVFSFFFVLYSMDIFLQSRKREFGLLLIQGMSPKQLRKMIFQENLIVGLLSTVAGIVVGVGFSQIILWLSKVTMNISFDFYFPVMAMAITLVSFIILFLLISVFIQFKIPKMNVQELLKSDAMGKGELKNSKIKTLLAVLLIGAGYAAALYAKGLEVIVAMVPVIVVVIIGTNLLFNQLTVWMVNLLKSNERRFWKKTNMLVFSDLAYRMKDNARSFFLVAVISTVAFAAIGSLTGFREMILGTYMENPIEFYYSSGAEGQTDITSQKAGIEKILNENNVAFEHFPISIVTYSAADGTDFSVIPQNQYNQLADFIGLEKADTSDQGIFLKEPLPGTEKAASPTTIQLTDGTALPLSEIKLGFNFMSLGNNPVVVSDAVFDRLAAGGSVRELAIWQPQADVATDDLMRASEALLTEYEVAGNSYMMQQTVEGYKPVLFVGLFIGIVFFISAGSFLYFRLYSDRDVDVKKFKMVYKIGMSRKEMQKVIYQQVGLLFFTPIIVAMVHGAVALKAMYAVFDRGMELTAVYVLGTFLLIQVVYYLVARKVYFKNVYQEVTDLKN</sequence>
<feature type="transmembrane region" description="Helical" evidence="6">
    <location>
        <begin position="221"/>
        <end position="250"/>
    </location>
</feature>
<comment type="subcellular location">
    <subcellularLocation>
        <location evidence="1 6">Cell membrane</location>
        <topology evidence="1 6">Multi-pass membrane protein</topology>
    </subcellularLocation>
</comment>
<feature type="transmembrane region" description="Helical" evidence="6">
    <location>
        <begin position="196"/>
        <end position="215"/>
    </location>
</feature>
<evidence type="ECO:0000256" key="3">
    <source>
        <dbReference type="ARBA" id="ARBA00022692"/>
    </source>
</evidence>
<keyword evidence="9" id="KW-1185">Reference proteome</keyword>
<feature type="transmembrane region" description="Helical" evidence="6">
    <location>
        <begin position="58"/>
        <end position="79"/>
    </location>
</feature>
<organism evidence="8 9">
    <name type="scientific">Vagococcus acidifermentans</name>
    <dbReference type="NCBI Taxonomy" id="564710"/>
    <lineage>
        <taxon>Bacteria</taxon>
        <taxon>Bacillati</taxon>
        <taxon>Bacillota</taxon>
        <taxon>Bacilli</taxon>
        <taxon>Lactobacillales</taxon>
        <taxon>Enterococcaceae</taxon>
        <taxon>Vagococcus</taxon>
    </lineage>
</organism>
<dbReference type="InterPro" id="IPR027022">
    <property type="entry name" value="ABC_permease_BceB-typ"/>
</dbReference>
<evidence type="ECO:0000256" key="5">
    <source>
        <dbReference type="ARBA" id="ARBA00023136"/>
    </source>
</evidence>
<evidence type="ECO:0000313" key="8">
    <source>
        <dbReference type="EMBL" id="RSU13430.1"/>
    </source>
</evidence>
<dbReference type="Pfam" id="PF02687">
    <property type="entry name" value="FtsX"/>
    <property type="match status" value="1"/>
</dbReference>
<feature type="transmembrane region" description="Helical" evidence="6">
    <location>
        <begin position="553"/>
        <end position="579"/>
    </location>
</feature>
<proteinExistence type="inferred from homology"/>
<keyword evidence="2 6" id="KW-1003">Cell membrane</keyword>
<feature type="transmembrane region" description="Helical" evidence="6">
    <location>
        <begin position="143"/>
        <end position="168"/>
    </location>
</feature>
<evidence type="ECO:0000259" key="7">
    <source>
        <dbReference type="Pfam" id="PF02687"/>
    </source>
</evidence>
<keyword evidence="6" id="KW-0813">Transport</keyword>
<keyword evidence="3 6" id="KW-0812">Transmembrane</keyword>
<dbReference type="InterPro" id="IPR003838">
    <property type="entry name" value="ABC3_permease_C"/>
</dbReference>
<name>A0A430AZD7_9ENTE</name>
<evidence type="ECO:0000313" key="9">
    <source>
        <dbReference type="Proteomes" id="UP000286773"/>
    </source>
</evidence>
<evidence type="ECO:0000256" key="1">
    <source>
        <dbReference type="ARBA" id="ARBA00004651"/>
    </source>
</evidence>
<dbReference type="OrthoDB" id="1937696at2"/>
<evidence type="ECO:0000256" key="4">
    <source>
        <dbReference type="ARBA" id="ARBA00022989"/>
    </source>
</evidence>
<dbReference type="PANTHER" id="PTHR46795:SF2">
    <property type="entry name" value="ABC TRANSPORTER, PERMEASE PROTEIN"/>
    <property type="match status" value="1"/>
</dbReference>
<feature type="transmembrane region" description="Helical" evidence="6">
    <location>
        <begin position="18"/>
        <end position="38"/>
    </location>
</feature>
<accession>A0A430AZD7</accession>
<dbReference type="Proteomes" id="UP000286773">
    <property type="component" value="Unassembled WGS sequence"/>
</dbReference>
<keyword evidence="5 6" id="KW-0472">Membrane</keyword>
<dbReference type="GO" id="GO:0005886">
    <property type="term" value="C:plasma membrane"/>
    <property type="evidence" value="ECO:0007669"/>
    <property type="project" value="UniProtKB-SubCell"/>
</dbReference>